<accession>A0ABU4RCW4</accession>
<dbReference type="InterPro" id="IPR025667">
    <property type="entry name" value="SprB_repeat"/>
</dbReference>
<dbReference type="Proteomes" id="UP001273350">
    <property type="component" value="Unassembled WGS sequence"/>
</dbReference>
<dbReference type="InterPro" id="IPR001434">
    <property type="entry name" value="OmcB-like_DUF11"/>
</dbReference>
<comment type="caution">
    <text evidence="2">The sequence shown here is derived from an EMBL/GenBank/DDBJ whole genome shotgun (WGS) entry which is preliminary data.</text>
</comment>
<dbReference type="EMBL" id="JAWXVI010000007">
    <property type="protein sequence ID" value="MDX6190414.1"/>
    <property type="molecule type" value="Genomic_DNA"/>
</dbReference>
<gene>
    <name evidence="2" type="ORF">SGQ83_13715</name>
</gene>
<dbReference type="Pfam" id="PF13573">
    <property type="entry name" value="SprB"/>
    <property type="match status" value="2"/>
</dbReference>
<evidence type="ECO:0000313" key="3">
    <source>
        <dbReference type="Proteomes" id="UP001273350"/>
    </source>
</evidence>
<keyword evidence="3" id="KW-1185">Reference proteome</keyword>
<dbReference type="Pfam" id="PF01345">
    <property type="entry name" value="DUF11"/>
    <property type="match status" value="1"/>
</dbReference>
<reference evidence="2 3" key="1">
    <citation type="submission" date="2023-11" db="EMBL/GenBank/DDBJ databases">
        <title>Unpublished Manusciprt.</title>
        <authorList>
            <person name="Saticioglu I.B."/>
            <person name="Ay H."/>
            <person name="Ajmi N."/>
            <person name="Altun S."/>
            <person name="Duman M."/>
        </authorList>
    </citation>
    <scope>NUCLEOTIDE SEQUENCE [LARGE SCALE GENOMIC DNA]</scope>
    <source>
        <strain evidence="2 3">Fl-318</strain>
    </source>
</reference>
<dbReference type="Gene3D" id="2.60.40.740">
    <property type="match status" value="1"/>
</dbReference>
<dbReference type="InterPro" id="IPR047589">
    <property type="entry name" value="DUF11_rpt"/>
</dbReference>
<protein>
    <submittedName>
        <fullName evidence="2">DUF11 domain-containing protein</fullName>
    </submittedName>
</protein>
<name>A0ABU4RCW4_9FLAO</name>
<proteinExistence type="predicted"/>
<dbReference type="RefSeq" id="WP_230004017.1">
    <property type="nucleotide sequence ID" value="NZ_CP087134.1"/>
</dbReference>
<sequence>MKKPTIFKTLIAVVFLLLSFSSYSQLRKEFATRYKNNLNGDILVIGNNILNRETDKKGESANDAYDLTNEVNDNFTMKYIKVDKDAIKNSSSSELVIPKGSKNCYNIVYAALYWSGTYNSKDADRTTISKIKLKTPNSKVFENIEGIVLHDEGKEGVVSPFASLPYACFKDITDFVKASKEGVYTVADLVCSEGKFSPGGNAAGWSIFVVYEDPLLPSKFVTSFDGFSIIRKNDPPLIVPISGFQTNPFGDVNVKLAFSALEGDAKLDGDGLEIKGLDAIDPPPAIKSVYGPVKSLVRKIIGKVPNFFNSTITDGDVILAGRIPASINTLGYDAGVIKVDNPGNTVIQNKETKAELRISTSSDSYYMFFNALAVEIIAPKIVLKKNVLDKDDKNIGLQPVKLGQELRYEIKFRNEGNDNAKNFTITDVLPNNIIFDESTDILIMDSAIKATYTAATRTLVFTVPDSFVIAKGAEYPIKFRVRVVKDCNELIDACSNEIKNIANSKYYGDKNTTEGGFGEGSFSNISSCNVGSPTSTNFLVGIDDCLFKRDVSICDTAILKAANGYATYEWRDQNDVVFGGNNQQVTVTKAGIYKVKNSGAVNCKDIEQTFNVIDYLTGAKKNPIKGDNIDPLTGEVITCVRDGKPFPKIFLCGLNDKRPLMTGIIGAESIVWQETKDLPATPGPDTCPYEGATNWTTVQTGPDYIADRPGVFRLVVNYGNTCVATYYFNVYQNLLDPKADKQDIICDTKGSITVTNPLPNTGYSYSLDGVNYQASNVFNNVPKGSYDVQIRQTVFVNGEISSCPFHVQVNVEELIFSTEITATHPRCNGELGTVKAVINNVPGQFRFILRAVGSAVEIQNSGLIDNNYVTFTGVAPGKYEVLSATNHNGCNKIDEIEVFDYRLTASANLTKPLTACADGEILVSVSGGTPRPGPPPYYLYYVNGSTDYVTDPKIPVTRPLPASGEYNIVVVDDKGCRVTIPPIKVTDILKPTVTFNTKNGKCYNDNGGEISMVVTPSNSGYTVSYNVDGGAYTTSPTTNLNPGKYSVIVKYTYGTDECFDPAREVIVGGPASKLTASAGVAELSGCGPTGHENQGLVRITNAQGGIPFAAPNLYRYSFDGGGTWITSNQAYVEPRATPYVLLIKDAADCIYEMSGIVLDPKPSDPVFTVQPTAYTCDGKGTTTVTVTTDPSTTYTYEYYLGKTLNTNVPPNVFKDVPAGTYDIIVKYKLVSAPTFSNLLKEDFGSGAPTTSPGIASAYCFNDQRVLKPYQCPNPTRSVEDNQYSVASFFWRNDDLLSNNTGAWFHFKDHTTNPNNLNNTGDPNGRFLLVNIGSAAGKYGVLYSKPIVDVIPNQDIIVDFYVGNLLNPGVGDASKAPYIKVELVNSSGQVVATDNTGAIAPGAYDVNRRKWVPISIKMNPGNNTNLTFVVRSGSEVYDGNDLVIDDIWVRQLPKSCLSEQNLKLIIQDKKAFTATVKGIKNIKCNGDKDGGFSIVAENFDTAKGYFYSIDGGATWAKSTTAQVDISGKAAGDYDVRVRYDNPAAPSGILCSVTILTKITTPTSFVLTAKASIANCKTNATVTVTAAGGVEPYVLTLKDKNSPFTKTFPADGILTNIPPGTYTVTGTDGNLCPGTTGSDLIIDKPVKPTAEVVANTGLCFDNNKAEITVTIKGGIGPYTYQVKVNGGTYSDPSPSFAGPSFKYTATATGTYDFLITDDNNCEALAVSQKIDAKITAKTEIKNTLSCDPVAPNATIEVTIEGGTAPYKYVVKRGATTLFTSSAITGPTFTYSADTAGTYTFDIEDANKCTFSIDRKVDGKVAVTGKEEVENVTCFGANDGKVKLIGLTGVAPFTFQFDGKGLFISKDTYGPLVGSVAGTEYTYIVKDAKGCQIQNKFKVFQPEDLTGTASITTPYTCDNPATITVASASLFGGNGSYKFTLYKDGVAVAGPQSTYVFSGLTAAGVYTVTITDAKSCPKTIPAGTIVALNPPKGMTLTPTAITCPTNKANVTISNVVNAAGIAVPTTGLKYRMLLPTVGAYQPSNVFAGLDAGITYKFEVADANNCKFEKEISIASLPTISVTVKSQINVMCLGDSKGSAIFTVSGMGNSVAYSYTVDSGAVQTGTSPAAGTSFEISVPNLNAGTHSITVTNTATTCFATQTVNILAPTAALALNLPTLTHVTCKEKGTAIINTVGGWLPYTYVVTPTAPAGTAITQTVKTFSNLTAGTYSVVVTDLNGCSKTQDFTINDKVAIDVKIDVTSDFCAKGAGATIKVSPNTAPNYVYKLDNGTTQNHGTFTNVTPGDHKITVTDIATGCDKTLTVPTIALPITASIKIDKDLDCSLGSPDAVISVYNIAGGYPNYKYRVNTTGKFTSEPFTTLSTGQTSFTHPVSSAATYYFEISDTKTCSTTVDQKINTLVKSVVTAATPTAIKCKGGATGTITVSTNPVAGSYTYVLTPVAPTTGSVVSQTTSNVFTNVKAGTYSVTVIDAKSCPSLPVSVTVTEPAIALSATASATKLKCGPANAPQAAKITVTASNGTPFAGGTYKYDFGAGYVDSNEFTTNTPGVVNIMVKDANGCTFPTSATILALKPPTGLAFDQELVITCDPAKLNTDLKVTITNGISPFKYEITSTTAAIAPARPVETGIVAQSHTFTDLAPGKYYFTITDANGCTVSDNYEISNVALISVNGGVDTNVTCNGAADGKIKFTVGGNIAGGYTYTLTGSVSGPITGGVKTGDTVLYSGLKGNETYTFSVINSATTCRDSDSVVLSQPAAIINLKATASKVFCSPTVESRIEVTASGGVAPLQFAVVKLGVTPVAADYNTSGIFTKNTTVDGLAYVAYVKDKNGNCSQNIPVNVVRDAAPTVDPIGTTCYEGGTLNITMSGTVFTGSGILYGVDGNYSSNPIKNIPGPGSYNLTIKDDNGCISSVFVLNISNQLKLTVTPIKDVTCSAVPPFTTTDAQVTLSAVGGGATYAYEVRKAPSMTYSPVVGTVFETSSPGDYYFRVISGGCDAVSPVAVTVTTPVPPVITAVATGTKCTSSKEGTIQISVTSGGVLPFTYTIDNWVTSNTTGYFTDLAGAVGTGLGYTYQVRDAKGCVVSGAAQVFVVAPDPIDFIADDQPIKCNPSGGGSSLGSIEVKNVTGGTGQYTYFIRNNFGYQDSYTTTAREDHKFDIINFGIYTVEVQDANGCPQRKVVVMASPPSDLDINITSTTSTCASGGTAIVQVVASVGSGNY</sequence>
<evidence type="ECO:0000313" key="2">
    <source>
        <dbReference type="EMBL" id="MDX6190414.1"/>
    </source>
</evidence>
<organism evidence="2 3">
    <name type="scientific">Flavobacterium cupriresistens</name>
    <dbReference type="NCBI Taxonomy" id="2893885"/>
    <lineage>
        <taxon>Bacteria</taxon>
        <taxon>Pseudomonadati</taxon>
        <taxon>Bacteroidota</taxon>
        <taxon>Flavobacteriia</taxon>
        <taxon>Flavobacteriales</taxon>
        <taxon>Flavobacteriaceae</taxon>
        <taxon>Flavobacterium</taxon>
    </lineage>
</organism>
<feature type="domain" description="DUF11" evidence="1">
    <location>
        <begin position="398"/>
        <end position="504"/>
    </location>
</feature>
<evidence type="ECO:0000259" key="1">
    <source>
        <dbReference type="Pfam" id="PF01345"/>
    </source>
</evidence>
<dbReference type="NCBIfam" id="TIGR01451">
    <property type="entry name" value="B_ant_repeat"/>
    <property type="match status" value="1"/>
</dbReference>